<evidence type="ECO:0000256" key="1">
    <source>
        <dbReference type="SAM" id="Phobius"/>
    </source>
</evidence>
<evidence type="ECO:0000313" key="3">
    <source>
        <dbReference type="Proteomes" id="UP000306409"/>
    </source>
</evidence>
<accession>A0A4U7JAK4</accession>
<feature type="transmembrane region" description="Helical" evidence="1">
    <location>
        <begin position="7"/>
        <end position="30"/>
    </location>
</feature>
<dbReference type="AlphaFoldDB" id="A0A4U7JAK4"/>
<sequence length="275" mass="31832">MTNIIDFLLNILLISILEESYVVVATLILLRMTNMIVFNKKLVTSILVPAVISNILRYFFNIDMTIIFIVFILTMVVIICLLYKQKTLKRIFAVFSFVSVACMINAMLEIVNFKVIMLCTSINEFNLKDNIINAFVSSLPIRVVELGIIVLYLRKRKYFDEKINTNIWKTLIKDEELALFSLIASVFNIIWIVAAVKIFVLDKFLINSSLETQTTLLILMGVIVVPIIIYICLFFSVYNIQAREAYIERLNTDLIKARENLAKNEIHRDNYKGNY</sequence>
<keyword evidence="1" id="KW-1133">Transmembrane helix</keyword>
<feature type="transmembrane region" description="Helical" evidence="1">
    <location>
        <begin position="91"/>
        <end position="111"/>
    </location>
</feature>
<gene>
    <name evidence="2" type="ORF">EHE19_011920</name>
</gene>
<feature type="transmembrane region" description="Helical" evidence="1">
    <location>
        <begin position="66"/>
        <end position="84"/>
    </location>
</feature>
<feature type="transmembrane region" description="Helical" evidence="1">
    <location>
        <begin position="216"/>
        <end position="240"/>
    </location>
</feature>
<feature type="transmembrane region" description="Helical" evidence="1">
    <location>
        <begin position="131"/>
        <end position="153"/>
    </location>
</feature>
<keyword evidence="3" id="KW-1185">Reference proteome</keyword>
<proteinExistence type="predicted"/>
<organism evidence="2 3">
    <name type="scientific">Ruminiclostridium herbifermentans</name>
    <dbReference type="NCBI Taxonomy" id="2488810"/>
    <lineage>
        <taxon>Bacteria</taxon>
        <taxon>Bacillati</taxon>
        <taxon>Bacillota</taxon>
        <taxon>Clostridia</taxon>
        <taxon>Eubacteriales</taxon>
        <taxon>Oscillospiraceae</taxon>
        <taxon>Ruminiclostridium</taxon>
    </lineage>
</organism>
<feature type="transmembrane region" description="Helical" evidence="1">
    <location>
        <begin position="177"/>
        <end position="196"/>
    </location>
</feature>
<keyword evidence="1" id="KW-0472">Membrane</keyword>
<dbReference type="OrthoDB" id="9825643at2"/>
<dbReference type="KEGG" id="rher:EHE19_011920"/>
<keyword evidence="1" id="KW-0812">Transmembrane</keyword>
<evidence type="ECO:0000313" key="2">
    <source>
        <dbReference type="EMBL" id="QNU65628.1"/>
    </source>
</evidence>
<dbReference type="EMBL" id="CP061336">
    <property type="protein sequence ID" value="QNU65628.1"/>
    <property type="molecule type" value="Genomic_DNA"/>
</dbReference>
<reference evidence="2 3" key="1">
    <citation type="submission" date="2020-09" db="EMBL/GenBank/DDBJ databases">
        <title>Characterization and genome sequencing of Ruminiclostridium sp. nov. MA18.</title>
        <authorList>
            <person name="Rettenmaier R."/>
            <person name="Kowollik M.-L."/>
            <person name="Liebl W."/>
            <person name="Zverlov V."/>
        </authorList>
    </citation>
    <scope>NUCLEOTIDE SEQUENCE [LARGE SCALE GENOMIC DNA]</scope>
    <source>
        <strain evidence="2 3">MA18</strain>
    </source>
</reference>
<protein>
    <submittedName>
        <fullName evidence="2">Uncharacterized protein</fullName>
    </submittedName>
</protein>
<dbReference type="RefSeq" id="WP_137698549.1">
    <property type="nucleotide sequence ID" value="NZ_CP061336.1"/>
</dbReference>
<name>A0A4U7JAK4_9FIRM</name>
<dbReference type="Proteomes" id="UP000306409">
    <property type="component" value="Chromosome"/>
</dbReference>